<dbReference type="PANTHER" id="PTHR33508:SF1">
    <property type="entry name" value="UPF0056 MEMBRANE PROTEIN YHCE"/>
    <property type="match status" value="1"/>
</dbReference>
<comment type="caution">
    <text evidence="8">The sequence shown here is derived from an EMBL/GenBank/DDBJ whole genome shotgun (WGS) entry which is preliminary data.</text>
</comment>
<evidence type="ECO:0000313" key="9">
    <source>
        <dbReference type="Proteomes" id="UP000186391"/>
    </source>
</evidence>
<dbReference type="PANTHER" id="PTHR33508">
    <property type="entry name" value="UPF0056 MEMBRANE PROTEIN YHCE"/>
    <property type="match status" value="1"/>
</dbReference>
<feature type="transmembrane region" description="Helical" evidence="7">
    <location>
        <begin position="12"/>
        <end position="32"/>
    </location>
</feature>
<feature type="transmembrane region" description="Helical" evidence="7">
    <location>
        <begin position="186"/>
        <end position="207"/>
    </location>
</feature>
<evidence type="ECO:0000256" key="4">
    <source>
        <dbReference type="ARBA" id="ARBA00022692"/>
    </source>
</evidence>
<dbReference type="EMBL" id="MRCA01000003">
    <property type="protein sequence ID" value="OKH14983.1"/>
    <property type="molecule type" value="Genomic_DNA"/>
</dbReference>
<comment type="subcellular location">
    <subcellularLocation>
        <location evidence="1 7">Cell membrane</location>
        <topology evidence="1 7">Multi-pass membrane protein</topology>
    </subcellularLocation>
</comment>
<dbReference type="NCBIfam" id="TIGR00427">
    <property type="entry name" value="NAAT family transporter"/>
    <property type="match status" value="1"/>
</dbReference>
<organism evidence="8 9">
    <name type="scientific">Fischerella major NIES-592</name>
    <dbReference type="NCBI Taxonomy" id="210994"/>
    <lineage>
        <taxon>Bacteria</taxon>
        <taxon>Bacillati</taxon>
        <taxon>Cyanobacteriota</taxon>
        <taxon>Cyanophyceae</taxon>
        <taxon>Nostocales</taxon>
        <taxon>Hapalosiphonaceae</taxon>
        <taxon>Fischerella</taxon>
    </lineage>
</organism>
<dbReference type="Proteomes" id="UP000186391">
    <property type="component" value="Unassembled WGS sequence"/>
</dbReference>
<evidence type="ECO:0000256" key="3">
    <source>
        <dbReference type="ARBA" id="ARBA00022475"/>
    </source>
</evidence>
<feature type="transmembrane region" description="Helical" evidence="7">
    <location>
        <begin position="142"/>
        <end position="165"/>
    </location>
</feature>
<comment type="similarity">
    <text evidence="2 7">Belongs to the UPF0056 (MarC) family.</text>
</comment>
<evidence type="ECO:0000256" key="7">
    <source>
        <dbReference type="RuleBase" id="RU362048"/>
    </source>
</evidence>
<keyword evidence="5 7" id="KW-1133">Transmembrane helix</keyword>
<evidence type="ECO:0000256" key="1">
    <source>
        <dbReference type="ARBA" id="ARBA00004651"/>
    </source>
</evidence>
<keyword evidence="9" id="KW-1185">Reference proteome</keyword>
<keyword evidence="4 7" id="KW-0812">Transmembrane</keyword>
<feature type="transmembrane region" description="Helical" evidence="7">
    <location>
        <begin position="44"/>
        <end position="64"/>
    </location>
</feature>
<dbReference type="InterPro" id="IPR002771">
    <property type="entry name" value="Multi_antbiot-R_MarC"/>
</dbReference>
<dbReference type="AlphaFoldDB" id="A0A1U7H1X6"/>
<reference evidence="8 9" key="1">
    <citation type="submission" date="2016-11" db="EMBL/GenBank/DDBJ databases">
        <title>Draft Genome Sequences of Nine Cyanobacterial Strains from Diverse Habitats.</title>
        <authorList>
            <person name="Zhu T."/>
            <person name="Hou S."/>
            <person name="Lu X."/>
            <person name="Hess W.R."/>
        </authorList>
    </citation>
    <scope>NUCLEOTIDE SEQUENCE [LARGE SCALE GENOMIC DNA]</scope>
    <source>
        <strain evidence="8 9">NIES-592</strain>
    </source>
</reference>
<dbReference type="GO" id="GO:0005886">
    <property type="term" value="C:plasma membrane"/>
    <property type="evidence" value="ECO:0007669"/>
    <property type="project" value="UniProtKB-SubCell"/>
</dbReference>
<dbReference type="OrthoDB" id="21094at2"/>
<feature type="transmembrane region" description="Helical" evidence="7">
    <location>
        <begin position="76"/>
        <end position="95"/>
    </location>
</feature>
<evidence type="ECO:0000256" key="5">
    <source>
        <dbReference type="ARBA" id="ARBA00022989"/>
    </source>
</evidence>
<keyword evidence="3" id="KW-1003">Cell membrane</keyword>
<proteinExistence type="inferred from homology"/>
<sequence length="212" mass="22881">MILPMTPFILRAFFTLFVVLDPIGLVPIFLTLAGEYSPKVQMRIIRQSILVAGGILFSFALFGNNLLRYLGISVEAFQVAAGILLLKIAVDMVFAQHQRETKAEESEAQTRTDISVFPLGTPLIAGPGALASILVLQGEATIYPFGTVIVLGMTMSVLLLLYGSLAIAQTLTQWLGRTGINVVSRVLGILLAALAVQYVIDGILALMKKTLF</sequence>
<evidence type="ECO:0000313" key="8">
    <source>
        <dbReference type="EMBL" id="OKH14983.1"/>
    </source>
</evidence>
<keyword evidence="6 7" id="KW-0472">Membrane</keyword>
<name>A0A1U7H1X6_9CYAN</name>
<gene>
    <name evidence="8" type="ORF">NIES592_08910</name>
</gene>
<accession>A0A1U7H1X6</accession>
<evidence type="ECO:0000256" key="6">
    <source>
        <dbReference type="ARBA" id="ARBA00023136"/>
    </source>
</evidence>
<feature type="transmembrane region" description="Helical" evidence="7">
    <location>
        <begin position="116"/>
        <end position="136"/>
    </location>
</feature>
<protein>
    <recommendedName>
        <fullName evidence="7">UPF0056 membrane protein</fullName>
    </recommendedName>
</protein>
<evidence type="ECO:0000256" key="2">
    <source>
        <dbReference type="ARBA" id="ARBA00009784"/>
    </source>
</evidence>
<dbReference type="Pfam" id="PF01914">
    <property type="entry name" value="MarC"/>
    <property type="match status" value="1"/>
</dbReference>